<name>A0A0D6N3M3_9PROT</name>
<keyword evidence="6" id="KW-0813">Transport</keyword>
<evidence type="ECO:0000313" key="17">
    <source>
        <dbReference type="Proteomes" id="UP000321891"/>
    </source>
</evidence>
<evidence type="ECO:0000313" key="16">
    <source>
        <dbReference type="Proteomes" id="UP000032671"/>
    </source>
</evidence>
<evidence type="ECO:0000313" key="14">
    <source>
        <dbReference type="EMBL" id="GAN60554.1"/>
    </source>
</evidence>
<comment type="caution">
    <text evidence="14">The sequence shown here is derived from an EMBL/GenBank/DDBJ whole genome shotgun (WGS) entry which is preliminary data.</text>
</comment>
<evidence type="ECO:0000256" key="9">
    <source>
        <dbReference type="ARBA" id="ARBA00022927"/>
    </source>
</evidence>
<comment type="subcellular location">
    <subcellularLocation>
        <location evidence="2">Cell membrane</location>
        <topology evidence="2">Single-pass membrane protein</topology>
    </subcellularLocation>
</comment>
<dbReference type="Proteomes" id="UP000032671">
    <property type="component" value="Unassembled WGS sequence"/>
</dbReference>
<dbReference type="NCBIfam" id="TIGR00739">
    <property type="entry name" value="yajC"/>
    <property type="match status" value="1"/>
</dbReference>
<keyword evidence="8 13" id="KW-0812">Transmembrane</keyword>
<dbReference type="AlphaFoldDB" id="A0A0D6N3M3"/>
<keyword evidence="10 13" id="KW-1133">Transmembrane helix</keyword>
<evidence type="ECO:0000256" key="3">
    <source>
        <dbReference type="ARBA" id="ARBA00006742"/>
    </source>
</evidence>
<feature type="transmembrane region" description="Helical" evidence="13">
    <location>
        <begin position="58"/>
        <end position="76"/>
    </location>
</feature>
<dbReference type="InterPro" id="IPR003849">
    <property type="entry name" value="Preprotein_translocase_YajC"/>
</dbReference>
<evidence type="ECO:0000256" key="11">
    <source>
        <dbReference type="ARBA" id="ARBA00023010"/>
    </source>
</evidence>
<accession>A0A6N3SRZ5</accession>
<keyword evidence="9" id="KW-0653">Protein transport</keyword>
<sequence>MLLLAVLLGVDAKTKPDGSQKKGLDNRQALDAPVAKIMVCPFVGATSVSLKAVPMSDVMSFLPFVGVFAIMYFLLIRPQQQRQKQLRNELKSLRRGDRIVTAGGVIGVVQKSREDTNEVEVEIAPNVRVMVLRDTITTVLTSTAKPANDIEKAKK</sequence>
<evidence type="ECO:0000256" key="4">
    <source>
        <dbReference type="ARBA" id="ARBA00011718"/>
    </source>
</evidence>
<organism evidence="14 16">
    <name type="scientific">Acetobacter cibinongensis</name>
    <dbReference type="NCBI Taxonomy" id="146475"/>
    <lineage>
        <taxon>Bacteria</taxon>
        <taxon>Pseudomonadati</taxon>
        <taxon>Pseudomonadota</taxon>
        <taxon>Alphaproteobacteria</taxon>
        <taxon>Acetobacterales</taxon>
        <taxon>Acetobacteraceae</taxon>
        <taxon>Acetobacter</taxon>
    </lineage>
</organism>
<keyword evidence="11" id="KW-0811">Translocation</keyword>
<dbReference type="Pfam" id="PF02699">
    <property type="entry name" value="YajC"/>
    <property type="match status" value="1"/>
</dbReference>
<comment type="function">
    <text evidence="1">The SecYEG-SecDF-YajC-YidC holo-translocon (HTL) protein secretase/insertase is a supercomplex required for protein secretion, insertion of proteins into membranes, and assembly of membrane protein complexes. While the SecYEG complex is essential for assembly of a number of proteins and complexes, the SecDF-YajC-YidC subcomplex facilitates these functions.</text>
</comment>
<evidence type="ECO:0000256" key="6">
    <source>
        <dbReference type="ARBA" id="ARBA00022448"/>
    </source>
</evidence>
<accession>A0A0D6N3M3</accession>
<dbReference type="PANTHER" id="PTHR33909:SF1">
    <property type="entry name" value="SEC TRANSLOCON ACCESSORY COMPLEX SUBUNIT YAJC"/>
    <property type="match status" value="1"/>
</dbReference>
<keyword evidence="12 13" id="KW-0472">Membrane</keyword>
<dbReference type="SMART" id="SM01323">
    <property type="entry name" value="YajC"/>
    <property type="match status" value="1"/>
</dbReference>
<gene>
    <name evidence="14" type="ORF">Abci_012_027</name>
    <name evidence="15" type="ORF">ACI01nite_24260</name>
</gene>
<protein>
    <recommendedName>
        <fullName evidence="5">Sec translocon accessory complex subunit YajC</fullName>
    </recommendedName>
</protein>
<dbReference type="STRING" id="1231339.Abci_012_027"/>
<evidence type="ECO:0000256" key="10">
    <source>
        <dbReference type="ARBA" id="ARBA00022989"/>
    </source>
</evidence>
<dbReference type="GO" id="GO:0015031">
    <property type="term" value="P:protein transport"/>
    <property type="evidence" value="ECO:0007669"/>
    <property type="project" value="UniProtKB-KW"/>
</dbReference>
<reference evidence="14 16" key="1">
    <citation type="submission" date="2012-11" db="EMBL/GenBank/DDBJ databases">
        <title>Whole genome sequence of Acetobacter cibinongensis 4H-1.</title>
        <authorList>
            <person name="Azuma Y."/>
            <person name="Higashiura N."/>
            <person name="Hirakawa H."/>
            <person name="Matsushita K."/>
        </authorList>
    </citation>
    <scope>NUCLEOTIDE SEQUENCE [LARGE SCALE GENOMIC DNA]</scope>
    <source>
        <strain evidence="14 16">4H-1</strain>
    </source>
</reference>
<dbReference type="PRINTS" id="PR01853">
    <property type="entry name" value="YAJCTRNLCASE"/>
</dbReference>
<comment type="subunit">
    <text evidence="4">Part of the SecDF-YidC-YajC translocase complex. The SecDF-YidC-YajC translocase forms a supercomplex with SecYEG, called the holo-translocon (HTL).</text>
</comment>
<evidence type="ECO:0000313" key="15">
    <source>
        <dbReference type="EMBL" id="GEL59824.1"/>
    </source>
</evidence>
<evidence type="ECO:0000256" key="2">
    <source>
        <dbReference type="ARBA" id="ARBA00004162"/>
    </source>
</evidence>
<dbReference type="GO" id="GO:0005886">
    <property type="term" value="C:plasma membrane"/>
    <property type="evidence" value="ECO:0007669"/>
    <property type="project" value="UniProtKB-SubCell"/>
</dbReference>
<dbReference type="EMBL" id="BJVU01000014">
    <property type="protein sequence ID" value="GEL59824.1"/>
    <property type="molecule type" value="Genomic_DNA"/>
</dbReference>
<keyword evidence="7" id="KW-1003">Cell membrane</keyword>
<reference evidence="15 17" key="2">
    <citation type="submission" date="2019-07" db="EMBL/GenBank/DDBJ databases">
        <title>Whole genome shotgun sequence of Acetobacter cibinongensis NBRC 16605.</title>
        <authorList>
            <person name="Hosoyama A."/>
            <person name="Uohara A."/>
            <person name="Ohji S."/>
            <person name="Ichikawa N."/>
        </authorList>
    </citation>
    <scope>NUCLEOTIDE SEQUENCE [LARGE SCALE GENOMIC DNA]</scope>
    <source>
        <strain evidence="15 17">NBRC 16605</strain>
    </source>
</reference>
<dbReference type="EMBL" id="BAMV01000012">
    <property type="protein sequence ID" value="GAN60554.1"/>
    <property type="molecule type" value="Genomic_DNA"/>
</dbReference>
<proteinExistence type="inferred from homology"/>
<evidence type="ECO:0000256" key="1">
    <source>
        <dbReference type="ARBA" id="ARBA00002061"/>
    </source>
</evidence>
<comment type="similarity">
    <text evidence="3">Belongs to the YajC family.</text>
</comment>
<dbReference type="Proteomes" id="UP000321891">
    <property type="component" value="Unassembled WGS sequence"/>
</dbReference>
<evidence type="ECO:0000256" key="8">
    <source>
        <dbReference type="ARBA" id="ARBA00022692"/>
    </source>
</evidence>
<evidence type="ECO:0000256" key="7">
    <source>
        <dbReference type="ARBA" id="ARBA00022475"/>
    </source>
</evidence>
<evidence type="ECO:0000256" key="13">
    <source>
        <dbReference type="SAM" id="Phobius"/>
    </source>
</evidence>
<dbReference type="PANTHER" id="PTHR33909">
    <property type="entry name" value="SEC TRANSLOCON ACCESSORY COMPLEX SUBUNIT YAJC"/>
    <property type="match status" value="1"/>
</dbReference>
<keyword evidence="17" id="KW-1185">Reference proteome</keyword>
<evidence type="ECO:0000256" key="5">
    <source>
        <dbReference type="ARBA" id="ARBA00014962"/>
    </source>
</evidence>
<evidence type="ECO:0000256" key="12">
    <source>
        <dbReference type="ARBA" id="ARBA00023136"/>
    </source>
</evidence>